<proteinExistence type="predicted"/>
<name>A0ABT1JHM4_ACTCY</name>
<protein>
    <submittedName>
        <fullName evidence="2">CRISPR-associated endoribonuclease Cas6</fullName>
    </submittedName>
</protein>
<gene>
    <name evidence="2" type="ORF">G443_001933</name>
</gene>
<evidence type="ECO:0000259" key="1">
    <source>
        <dbReference type="Pfam" id="PF01881"/>
    </source>
</evidence>
<feature type="domain" description="CRISPR associated protein Cas6 C-terminal" evidence="1">
    <location>
        <begin position="123"/>
        <end position="242"/>
    </location>
</feature>
<dbReference type="EMBL" id="AUBJ02000001">
    <property type="protein sequence ID" value="MCP2331663.1"/>
    <property type="molecule type" value="Genomic_DNA"/>
</dbReference>
<sequence length="244" mass="26409">MRVRLQVSSQATRIPWDQVLRPGRGLIYHLLAATAPELGARLHDSNAPMPAGHGAPVFPNAPRVPRTYAVRGLGYLELGSPLPGLAESWHEELTRRKVLDWGGTALRIEGADLLAPPAFDAGVADFATETPVVLRLLPPNSPRTAGGEVGRRPSLPNVLPYEEGFAEALLHNLRRKLDTLKLDSDIKLSEVTPTGPKRSFAIGRGRQAGATVSVRVHGEPDSLRALWAWGLGARNSGGFGWIRR</sequence>
<dbReference type="RefSeq" id="WP_026418404.1">
    <property type="nucleotide sequence ID" value="NZ_AUBJ02000001.1"/>
</dbReference>
<reference evidence="2 3" key="2">
    <citation type="submission" date="2022-06" db="EMBL/GenBank/DDBJ databases">
        <title>Genomic Encyclopedia of Type Strains, Phase I: the one thousand microbial genomes (KMG-I) project.</title>
        <authorList>
            <person name="Kyrpides N."/>
        </authorList>
    </citation>
    <scope>NUCLEOTIDE SEQUENCE [LARGE SCALE GENOMIC DNA]</scope>
    <source>
        <strain evidence="2 3">DSM 43889</strain>
    </source>
</reference>
<evidence type="ECO:0000313" key="2">
    <source>
        <dbReference type="EMBL" id="MCP2331663.1"/>
    </source>
</evidence>
<organism evidence="2 3">
    <name type="scientific">Actinoalloteichus caeruleus DSM 43889</name>
    <dbReference type="NCBI Taxonomy" id="1120930"/>
    <lineage>
        <taxon>Bacteria</taxon>
        <taxon>Bacillati</taxon>
        <taxon>Actinomycetota</taxon>
        <taxon>Actinomycetes</taxon>
        <taxon>Pseudonocardiales</taxon>
        <taxon>Pseudonocardiaceae</taxon>
        <taxon>Actinoalloteichus</taxon>
        <taxon>Actinoalloteichus cyanogriseus</taxon>
    </lineage>
</organism>
<dbReference type="Pfam" id="PF01881">
    <property type="entry name" value="Cas_Cas6_C"/>
    <property type="match status" value="1"/>
</dbReference>
<comment type="caution">
    <text evidence="2">The sequence shown here is derived from an EMBL/GenBank/DDBJ whole genome shotgun (WGS) entry which is preliminary data.</text>
</comment>
<evidence type="ECO:0000313" key="3">
    <source>
        <dbReference type="Proteomes" id="UP000791080"/>
    </source>
</evidence>
<accession>A0ABT1JHM4</accession>
<keyword evidence="3" id="KW-1185">Reference proteome</keyword>
<reference evidence="2 3" key="1">
    <citation type="submission" date="2013-07" db="EMBL/GenBank/DDBJ databases">
        <authorList>
            <consortium name="DOE Joint Genome Institute"/>
            <person name="Reeve W."/>
            <person name="Huntemann M."/>
            <person name="Han J."/>
            <person name="Chen A."/>
            <person name="Kyrpides N."/>
            <person name="Mavromatis K."/>
            <person name="Markowitz V."/>
            <person name="Palaniappan K."/>
            <person name="Ivanova N."/>
            <person name="Schaumberg A."/>
            <person name="Pati A."/>
            <person name="Liolios K."/>
            <person name="Nordberg H.P."/>
            <person name="Cantor M.N."/>
            <person name="Hua S.X."/>
            <person name="Woyke T."/>
        </authorList>
    </citation>
    <scope>NUCLEOTIDE SEQUENCE [LARGE SCALE GENOMIC DNA]</scope>
    <source>
        <strain evidence="2 3">DSM 43889</strain>
    </source>
</reference>
<dbReference type="Gene3D" id="3.30.70.1900">
    <property type="match status" value="1"/>
</dbReference>
<dbReference type="Proteomes" id="UP000791080">
    <property type="component" value="Unassembled WGS sequence"/>
</dbReference>
<dbReference type="InterPro" id="IPR049435">
    <property type="entry name" value="Cas_Cas6_C"/>
</dbReference>